<dbReference type="GO" id="GO:0046872">
    <property type="term" value="F:metal ion binding"/>
    <property type="evidence" value="ECO:0007669"/>
    <property type="project" value="UniProtKB-KW"/>
</dbReference>
<feature type="domain" description="Nitrite/sulphite reductase 4Fe-4S" evidence="8">
    <location>
        <begin position="411"/>
        <end position="549"/>
    </location>
</feature>
<feature type="domain" description="Nitrite/sulphite reductase 4Fe-4S" evidence="8">
    <location>
        <begin position="119"/>
        <end position="273"/>
    </location>
</feature>
<dbReference type="PANTHER" id="PTHR11493:SF47">
    <property type="entry name" value="SULFITE REDUCTASE [NADPH] SUBUNIT BETA"/>
    <property type="match status" value="1"/>
</dbReference>
<proteinExistence type="predicted"/>
<evidence type="ECO:0000256" key="7">
    <source>
        <dbReference type="ARBA" id="ARBA00023014"/>
    </source>
</evidence>
<evidence type="ECO:0000256" key="1">
    <source>
        <dbReference type="ARBA" id="ARBA00001929"/>
    </source>
</evidence>
<dbReference type="SUPFAM" id="SSF55124">
    <property type="entry name" value="Nitrite/Sulfite reductase N-terminal domain-like"/>
    <property type="match status" value="2"/>
</dbReference>
<evidence type="ECO:0000313" key="11">
    <source>
        <dbReference type="Proteomes" id="UP000199664"/>
    </source>
</evidence>
<dbReference type="InterPro" id="IPR006067">
    <property type="entry name" value="NO2/SO3_Rdtase_4Fe4S_dom"/>
</dbReference>
<dbReference type="GO" id="GO:0051539">
    <property type="term" value="F:4 iron, 4 sulfur cluster binding"/>
    <property type="evidence" value="ECO:0007669"/>
    <property type="project" value="UniProtKB-KW"/>
</dbReference>
<dbReference type="GO" id="GO:0000103">
    <property type="term" value="P:sulfate assimilation"/>
    <property type="evidence" value="ECO:0007669"/>
    <property type="project" value="TreeGrafter"/>
</dbReference>
<sequence length="560" mass="62087">MYRYDEFDERFVRERVAQFRDQVGRRLNGSLTEDEFKPLRLKNGVYLQLHAYMLRIAVPYGTLSSKQMRQLALIGERYDRGYGHFTTRTNLQFNWPKLRDIPDILDLLADVEMHAIQTSGNCIRNVTADHFAGVAQDEVEDPRPTAELIRQWSSLHPEFDYLPRKFKIAVTGAEHDRAVIKAHDIGLRILRHPDTHEIGYEVIVGGGLGRTPMIGKVVREFLPKADLLAYLEAVMRVYNLEGRRDNKYKARVKILVHEIGTEEFSRRVEEEFARLDGPSVNADPAEVARIAAYFAPPAYETLPATSGAFEAARAGNPDFARWVETNLTPHRQPGYAALTISLKPIGAPPGDATSEQMRVVADLADEFSLSEIRVTHAQNLVLPHVKLSDLFAVWQRLGAAELATANAGLITDIIACPGLDYCALATARSIPIAQALAQRFADPVRQKEIGVLNIKISGCINACGHHHVGHIGILGLEKRGIESYQITLGGDATENAAIGEILGPGLAAEEVPDAIERIVSVYLAQRQAGESFIDNVRRLGLAPFKAAFQDTNREVSHAVA</sequence>
<feature type="domain" description="Nitrite/Sulfite reductase ferredoxin-like" evidence="9">
    <location>
        <begin position="52"/>
        <end position="110"/>
    </location>
</feature>
<dbReference type="InterPro" id="IPR005117">
    <property type="entry name" value="NiRdtase/SiRdtase_haem-b_fer"/>
</dbReference>
<dbReference type="AlphaFoldDB" id="A0A1H7G534"/>
<dbReference type="InterPro" id="IPR045854">
    <property type="entry name" value="NO2/SO3_Rdtase_4Fe4S_sf"/>
</dbReference>
<evidence type="ECO:0000256" key="4">
    <source>
        <dbReference type="ARBA" id="ARBA00022723"/>
    </source>
</evidence>
<accession>A0A1H7G534</accession>
<dbReference type="InterPro" id="IPR045169">
    <property type="entry name" value="NO2/SO3_Rdtase_4Fe4S_prot"/>
</dbReference>
<dbReference type="Gene3D" id="3.30.413.10">
    <property type="entry name" value="Sulfite Reductase Hemoprotein, domain 1"/>
    <property type="match status" value="2"/>
</dbReference>
<comment type="cofactor">
    <cofactor evidence="1">
        <name>siroheme</name>
        <dbReference type="ChEBI" id="CHEBI:60052"/>
    </cofactor>
</comment>
<feature type="domain" description="Nitrite/Sulfite reductase ferredoxin-like" evidence="9">
    <location>
        <begin position="346"/>
        <end position="399"/>
    </location>
</feature>
<dbReference type="RefSeq" id="WP_091828954.1">
    <property type="nucleotide sequence ID" value="NZ_FOAN01000001.1"/>
</dbReference>
<gene>
    <name evidence="10" type="ORF">SAMN04515666_101253</name>
</gene>
<organism evidence="10 11">
    <name type="scientific">Bosea lupini</name>
    <dbReference type="NCBI Taxonomy" id="1036779"/>
    <lineage>
        <taxon>Bacteria</taxon>
        <taxon>Pseudomonadati</taxon>
        <taxon>Pseudomonadota</taxon>
        <taxon>Alphaproteobacteria</taxon>
        <taxon>Hyphomicrobiales</taxon>
        <taxon>Boseaceae</taxon>
        <taxon>Bosea</taxon>
    </lineage>
</organism>
<dbReference type="PANTHER" id="PTHR11493">
    <property type="entry name" value="SULFITE REDUCTASE [NADPH] SUBUNIT BETA-RELATED"/>
    <property type="match status" value="1"/>
</dbReference>
<evidence type="ECO:0000256" key="2">
    <source>
        <dbReference type="ARBA" id="ARBA00001966"/>
    </source>
</evidence>
<evidence type="ECO:0000256" key="6">
    <source>
        <dbReference type="ARBA" id="ARBA00023004"/>
    </source>
</evidence>
<dbReference type="SUPFAM" id="SSF56014">
    <property type="entry name" value="Nitrite and sulphite reductase 4Fe-4S domain-like"/>
    <property type="match status" value="2"/>
</dbReference>
<keyword evidence="4" id="KW-0479">Metal-binding</keyword>
<keyword evidence="5" id="KW-0560">Oxidoreductase</keyword>
<dbReference type="GO" id="GO:0016002">
    <property type="term" value="F:sulfite reductase activity"/>
    <property type="evidence" value="ECO:0007669"/>
    <property type="project" value="TreeGrafter"/>
</dbReference>
<dbReference type="InterPro" id="IPR036136">
    <property type="entry name" value="Nit/Sulf_reduc_fer-like_dom_sf"/>
</dbReference>
<reference evidence="11" key="1">
    <citation type="submission" date="2016-10" db="EMBL/GenBank/DDBJ databases">
        <authorList>
            <person name="Varghese N."/>
            <person name="Submissions S."/>
        </authorList>
    </citation>
    <scope>NUCLEOTIDE SEQUENCE [LARGE SCALE GENOMIC DNA]</scope>
    <source>
        <strain evidence="11">LMG 26383,CCUG 61248,R- 45681</strain>
    </source>
</reference>
<dbReference type="Proteomes" id="UP000199664">
    <property type="component" value="Unassembled WGS sequence"/>
</dbReference>
<dbReference type="Pfam" id="PF01077">
    <property type="entry name" value="NIR_SIR"/>
    <property type="match status" value="2"/>
</dbReference>
<comment type="cofactor">
    <cofactor evidence="2">
        <name>[4Fe-4S] cluster</name>
        <dbReference type="ChEBI" id="CHEBI:49883"/>
    </cofactor>
</comment>
<dbReference type="OrthoDB" id="9803707at2"/>
<keyword evidence="6" id="KW-0408">Iron</keyword>
<keyword evidence="7" id="KW-0411">Iron-sulfur</keyword>
<dbReference type="Gene3D" id="3.90.480.20">
    <property type="match status" value="1"/>
</dbReference>
<dbReference type="STRING" id="1036779.SAMN04515666_101253"/>
<evidence type="ECO:0000313" key="10">
    <source>
        <dbReference type="EMBL" id="SEK33241.1"/>
    </source>
</evidence>
<protein>
    <submittedName>
        <fullName evidence="10">Sulfite reductase (NADPH) hemoprotein beta-component</fullName>
    </submittedName>
</protein>
<dbReference type="GO" id="GO:0020037">
    <property type="term" value="F:heme binding"/>
    <property type="evidence" value="ECO:0007669"/>
    <property type="project" value="InterPro"/>
</dbReference>
<evidence type="ECO:0000256" key="3">
    <source>
        <dbReference type="ARBA" id="ARBA00022485"/>
    </source>
</evidence>
<keyword evidence="3" id="KW-0004">4Fe-4S</keyword>
<dbReference type="Pfam" id="PF03460">
    <property type="entry name" value="NIR_SIR_ferr"/>
    <property type="match status" value="2"/>
</dbReference>
<evidence type="ECO:0000259" key="9">
    <source>
        <dbReference type="Pfam" id="PF03460"/>
    </source>
</evidence>
<dbReference type="GO" id="GO:0050311">
    <property type="term" value="F:sulfite reductase (ferredoxin) activity"/>
    <property type="evidence" value="ECO:0007669"/>
    <property type="project" value="TreeGrafter"/>
</dbReference>
<evidence type="ECO:0000259" key="8">
    <source>
        <dbReference type="Pfam" id="PF01077"/>
    </source>
</evidence>
<evidence type="ECO:0000256" key="5">
    <source>
        <dbReference type="ARBA" id="ARBA00023002"/>
    </source>
</evidence>
<dbReference type="GO" id="GO:0009337">
    <property type="term" value="C:sulfite reductase complex (NADPH)"/>
    <property type="evidence" value="ECO:0007669"/>
    <property type="project" value="TreeGrafter"/>
</dbReference>
<keyword evidence="11" id="KW-1185">Reference proteome</keyword>
<name>A0A1H7G534_9HYPH</name>
<dbReference type="EMBL" id="FOAN01000001">
    <property type="protein sequence ID" value="SEK33241.1"/>
    <property type="molecule type" value="Genomic_DNA"/>
</dbReference>